<dbReference type="Gene3D" id="3.20.20.80">
    <property type="entry name" value="Glycosidases"/>
    <property type="match status" value="1"/>
</dbReference>
<keyword evidence="5" id="KW-0326">Glycosidase</keyword>
<sequence length="960" mass="109950">MEIKKVFGAALLAVVMAFQANAADVPRKEYPRPQFERAAWVNLNGEWDYTFDFSNSGMEQGFPKATSFDKKIIVPFCPESSLSGVEHKDFINHIWYHREITVPQEWSGKNVWLNFGAVYFNSEIYVDGVLAGRHFGGSSSFSLDITKFVTPGKSHHLVVRASSDLRSTMQSAGKQSLQYASYGCNYTRTTGIWQTVWMEAVAPSGLKSVQVITDIDQEQLVVFPKFHSDSRSRLKIIVKDGSKTVATSTVKAANSSVVVLPIKKPKLWSPESPFLYDVIYQVTDEAGKLVDEVNSYVGMRKVNIEGNKIYLNNKPYYQRLVLDQGFYPDGIWTAPSDEALKRDIELSIAAGFNGARLHQKAFEERFYYWADKLGYITWGEAPSWGMDANHVEVARNFLMEWSELVVRDRNHPSLLIWTPMNEEWWPDRVQYPRFTTDLYDLTKSLDPTRPVNDASGGCHIKTDIWTVHNYEQNPDKLKDILYKDGKFFQTPNYAAGVAPANIGFNGLRQNDVYDFPVYDGKMPYLIDEVGGIKWTKNQDKANSDTQSWGYGVAPKTEKEFLQRLEGQINAILDLKDQVWGYCYTQLTDVEQEQNGVYYYDRTPKFDTQLIHDIFSKNPEDLEGTYSNPLSNYGPDPWALWHDGSYYYMHTMVDSLVLWKTKDITDVRNAEKKTIWIPTDPSNKHNLWAPEIHNIQGKWYIYYAADDGNSDNHQMYVLENANKDPFEGEFVMKGRISTDKDNNWAIDGSVFEHKGELYMVWSGWQTRRVDTETQCIYIARLENPWTLGSERVLISKPELEWERHYINETGWNPPHKVFVNEGPQPLKSPKGKYIHVVYSASGVWTPYYALGMLTADTDADLLDPASWRKAPAPLFRQSPENGVYGTGHNSFFKSPDGKEDYILYHARDTQVDPPGMGDTRSPRAQKIDWNADDYPVFGIPQPKCKRFKKPSGTTKSITNIK</sequence>
<dbReference type="SUPFAM" id="SSF75005">
    <property type="entry name" value="Arabinanase/levansucrase/invertase"/>
    <property type="match status" value="1"/>
</dbReference>
<evidence type="ECO:0000256" key="3">
    <source>
        <dbReference type="ARBA" id="ARBA00022729"/>
    </source>
</evidence>
<evidence type="ECO:0008006" key="13">
    <source>
        <dbReference type="Google" id="ProtNLM"/>
    </source>
</evidence>
<dbReference type="InterPro" id="IPR008979">
    <property type="entry name" value="Galactose-bd-like_sf"/>
</dbReference>
<dbReference type="Gene3D" id="2.115.10.20">
    <property type="entry name" value="Glycosyl hydrolase domain, family 43"/>
    <property type="match status" value="1"/>
</dbReference>
<feature type="domain" description="Glycoside hydrolase family 2 immunoglobulin-like beta-sandwich" evidence="8">
    <location>
        <begin position="227"/>
        <end position="300"/>
    </location>
</feature>
<dbReference type="Pfam" id="PF02836">
    <property type="entry name" value="Glyco_hydro_2_C"/>
    <property type="match status" value="1"/>
</dbReference>
<comment type="caution">
    <text evidence="11">The sequence shown here is derived from an EMBL/GenBank/DDBJ whole genome shotgun (WGS) entry which is preliminary data.</text>
</comment>
<evidence type="ECO:0000256" key="7">
    <source>
        <dbReference type="SAM" id="SignalP"/>
    </source>
</evidence>
<dbReference type="EMBL" id="BQNL01000001">
    <property type="protein sequence ID" value="GKH12827.1"/>
    <property type="molecule type" value="Genomic_DNA"/>
</dbReference>
<dbReference type="RefSeq" id="WP_244074276.1">
    <property type="nucleotide sequence ID" value="NZ_BQNL01000001.1"/>
</dbReference>
<dbReference type="GO" id="GO:0004553">
    <property type="term" value="F:hydrolase activity, hydrolyzing O-glycosyl compounds"/>
    <property type="evidence" value="ECO:0007669"/>
    <property type="project" value="InterPro"/>
</dbReference>
<name>A0AA37JR87_BACUN</name>
<dbReference type="InterPro" id="IPR036156">
    <property type="entry name" value="Beta-gal/glucu_dom_sf"/>
</dbReference>
<dbReference type="Gene3D" id="2.60.40.10">
    <property type="entry name" value="Immunoglobulins"/>
    <property type="match status" value="1"/>
</dbReference>
<dbReference type="SUPFAM" id="SSF51445">
    <property type="entry name" value="(Trans)glycosidases"/>
    <property type="match status" value="1"/>
</dbReference>
<dbReference type="PANTHER" id="PTHR43817">
    <property type="entry name" value="GLYCOSYL HYDROLASE"/>
    <property type="match status" value="1"/>
</dbReference>
<dbReference type="InterPro" id="IPR006103">
    <property type="entry name" value="Glyco_hydro_2_cat"/>
</dbReference>
<evidence type="ECO:0000256" key="1">
    <source>
        <dbReference type="ARBA" id="ARBA00007401"/>
    </source>
</evidence>
<feature type="signal peptide" evidence="7">
    <location>
        <begin position="1"/>
        <end position="22"/>
    </location>
</feature>
<keyword evidence="3 7" id="KW-0732">Signal</keyword>
<organism evidence="11 12">
    <name type="scientific">Bacteroides uniformis</name>
    <dbReference type="NCBI Taxonomy" id="820"/>
    <lineage>
        <taxon>Bacteria</taxon>
        <taxon>Pseudomonadati</taxon>
        <taxon>Bacteroidota</taxon>
        <taxon>Bacteroidia</taxon>
        <taxon>Bacteroidales</taxon>
        <taxon>Bacteroidaceae</taxon>
        <taxon>Bacteroides</taxon>
    </lineage>
</organism>
<feature type="domain" description="Glycoside hydrolase family 2 catalytic" evidence="9">
    <location>
        <begin position="302"/>
        <end position="459"/>
    </location>
</feature>
<evidence type="ECO:0000256" key="4">
    <source>
        <dbReference type="ARBA" id="ARBA00022801"/>
    </source>
</evidence>
<keyword evidence="4" id="KW-0378">Hydrolase</keyword>
<dbReference type="AlphaFoldDB" id="A0AA37JR87"/>
<evidence type="ECO:0000259" key="9">
    <source>
        <dbReference type="Pfam" id="PF02836"/>
    </source>
</evidence>
<dbReference type="InterPro" id="IPR006102">
    <property type="entry name" value="Ig-like_GH2"/>
</dbReference>
<dbReference type="InterPro" id="IPR023296">
    <property type="entry name" value="Glyco_hydro_beta-prop_sf"/>
</dbReference>
<evidence type="ECO:0000259" key="10">
    <source>
        <dbReference type="Pfam" id="PF02837"/>
    </source>
</evidence>
<dbReference type="PANTHER" id="PTHR43817:SF1">
    <property type="entry name" value="HYDROLASE, FAMILY 43, PUTATIVE (AFU_ORTHOLOGUE AFUA_3G01660)-RELATED"/>
    <property type="match status" value="1"/>
</dbReference>
<dbReference type="Gene3D" id="2.60.120.260">
    <property type="entry name" value="Galactose-binding domain-like"/>
    <property type="match status" value="1"/>
</dbReference>
<proteinExistence type="inferred from homology"/>
<dbReference type="CDD" id="cd18820">
    <property type="entry name" value="GH43_LbAraf43-like"/>
    <property type="match status" value="1"/>
</dbReference>
<accession>A0AA37JR87</accession>
<dbReference type="InterPro" id="IPR017853">
    <property type="entry name" value="GH"/>
</dbReference>
<dbReference type="InterPro" id="IPR006710">
    <property type="entry name" value="Glyco_hydro_43"/>
</dbReference>
<dbReference type="Proteomes" id="UP001055048">
    <property type="component" value="Unassembled WGS sequence"/>
</dbReference>
<feature type="chain" id="PRO_5041328417" description="Glycoside hydrolase family 2" evidence="7">
    <location>
        <begin position="23"/>
        <end position="960"/>
    </location>
</feature>
<evidence type="ECO:0000313" key="11">
    <source>
        <dbReference type="EMBL" id="GKH12827.1"/>
    </source>
</evidence>
<comment type="similarity">
    <text evidence="1">Belongs to the glycosyl hydrolase 2 family.</text>
</comment>
<feature type="site" description="Important for catalytic activity, responsible for pKa modulation of the active site Glu and correct orientation of both the proton donor and substrate" evidence="6">
    <location>
        <position position="746"/>
    </location>
</feature>
<feature type="domain" description="Glycosyl hydrolases family 2 sugar binding" evidence="10">
    <location>
        <begin position="92"/>
        <end position="160"/>
    </location>
</feature>
<comment type="similarity">
    <text evidence="2">Belongs to the glycosyl hydrolase 43 family.</text>
</comment>
<evidence type="ECO:0000256" key="5">
    <source>
        <dbReference type="ARBA" id="ARBA00023295"/>
    </source>
</evidence>
<reference evidence="11" key="1">
    <citation type="submission" date="2022-01" db="EMBL/GenBank/DDBJ databases">
        <title>Novel bile acid biosynthetic pathways are enriched in the microbiome of centenarians.</title>
        <authorList>
            <person name="Sato Y."/>
            <person name="Atarashi K."/>
            <person name="Plichta R.D."/>
            <person name="Arai Y."/>
            <person name="Sasajima S."/>
            <person name="Kearney M.S."/>
            <person name="Suda W."/>
            <person name="Takeshita K."/>
            <person name="Sasaki T."/>
            <person name="Okamoto S."/>
            <person name="Skelly N.A."/>
            <person name="Okamura Y."/>
            <person name="Vlamakis H."/>
            <person name="Li Y."/>
            <person name="Tanoue T."/>
            <person name="Takei H."/>
            <person name="Nittono H."/>
            <person name="Narushima S."/>
            <person name="Irie J."/>
            <person name="Itoh H."/>
            <person name="Moriya K."/>
            <person name="Sugiura Y."/>
            <person name="Suematsu M."/>
            <person name="Moritoki N."/>
            <person name="Shibata S."/>
            <person name="Littman R.D."/>
            <person name="Fischbach A.M."/>
            <person name="Uwamino Y."/>
            <person name="Inoue T."/>
            <person name="Honda A."/>
            <person name="Hattori M."/>
            <person name="Murai T."/>
            <person name="Xavier J.R."/>
            <person name="Hirose N."/>
            <person name="Honda K."/>
        </authorList>
    </citation>
    <scope>NUCLEOTIDE SEQUENCE</scope>
    <source>
        <strain evidence="11">CE91-St12</strain>
    </source>
</reference>
<dbReference type="SUPFAM" id="SSF49785">
    <property type="entry name" value="Galactose-binding domain-like"/>
    <property type="match status" value="1"/>
</dbReference>
<dbReference type="Pfam" id="PF04616">
    <property type="entry name" value="Glyco_hydro_43"/>
    <property type="match status" value="1"/>
</dbReference>
<dbReference type="GO" id="GO:0005975">
    <property type="term" value="P:carbohydrate metabolic process"/>
    <property type="evidence" value="ECO:0007669"/>
    <property type="project" value="InterPro"/>
</dbReference>
<dbReference type="Pfam" id="PF02837">
    <property type="entry name" value="Glyco_hydro_2_N"/>
    <property type="match status" value="1"/>
</dbReference>
<dbReference type="InterPro" id="IPR006104">
    <property type="entry name" value="Glyco_hydro_2_N"/>
</dbReference>
<protein>
    <recommendedName>
        <fullName evidence="13">Glycoside hydrolase family 2</fullName>
    </recommendedName>
</protein>
<evidence type="ECO:0000256" key="6">
    <source>
        <dbReference type="PIRSR" id="PIRSR606710-2"/>
    </source>
</evidence>
<dbReference type="Pfam" id="PF00703">
    <property type="entry name" value="Glyco_hydro_2"/>
    <property type="match status" value="1"/>
</dbReference>
<evidence type="ECO:0000313" key="12">
    <source>
        <dbReference type="Proteomes" id="UP001055048"/>
    </source>
</evidence>
<gene>
    <name evidence="11" type="ORF">CE91St12_10370</name>
</gene>
<dbReference type="InterPro" id="IPR013783">
    <property type="entry name" value="Ig-like_fold"/>
</dbReference>
<dbReference type="SUPFAM" id="SSF49303">
    <property type="entry name" value="beta-Galactosidase/glucuronidase domain"/>
    <property type="match status" value="1"/>
</dbReference>
<evidence type="ECO:0000259" key="8">
    <source>
        <dbReference type="Pfam" id="PF00703"/>
    </source>
</evidence>
<evidence type="ECO:0000256" key="2">
    <source>
        <dbReference type="ARBA" id="ARBA00009865"/>
    </source>
</evidence>